<dbReference type="Proteomes" id="UP000092612">
    <property type="component" value="Unassembled WGS sequence"/>
</dbReference>
<feature type="transmembrane region" description="Helical" evidence="1">
    <location>
        <begin position="40"/>
        <end position="64"/>
    </location>
</feature>
<evidence type="ECO:0000313" key="3">
    <source>
        <dbReference type="Proteomes" id="UP000092612"/>
    </source>
</evidence>
<keyword evidence="1" id="KW-0472">Membrane</keyword>
<dbReference type="KEGG" id="prn:BW723_01780"/>
<dbReference type="EMBL" id="LSFL01000035">
    <property type="protein sequence ID" value="OBY63879.1"/>
    <property type="molecule type" value="Genomic_DNA"/>
</dbReference>
<dbReference type="STRING" id="996801.BW723_01780"/>
<dbReference type="AlphaFoldDB" id="A0A1B8TWK3"/>
<gene>
    <name evidence="2" type="ORF">LPB301_13920</name>
</gene>
<evidence type="ECO:0000256" key="1">
    <source>
        <dbReference type="SAM" id="Phobius"/>
    </source>
</evidence>
<feature type="transmembrane region" description="Helical" evidence="1">
    <location>
        <begin position="10"/>
        <end position="28"/>
    </location>
</feature>
<sequence>MESSNKIPKLLVKASILSAIIFWIQVLFEDYNTVIRIIPYVFLSIIPIFIICSFTVFFSILILYYSVRNKMSNPEIFKRFFPYYTIVIFGICSYFIIISNFQTFVCIFFITAFFTLMQTWIWLCKLEINKISEEKNVS</sequence>
<feature type="transmembrane region" description="Helical" evidence="1">
    <location>
        <begin position="102"/>
        <end position="123"/>
    </location>
</feature>
<keyword evidence="1" id="KW-0812">Transmembrane</keyword>
<protein>
    <submittedName>
        <fullName evidence="2">Uncharacterized protein</fullName>
    </submittedName>
</protein>
<reference evidence="3" key="1">
    <citation type="submission" date="2016-02" db="EMBL/GenBank/DDBJ databases">
        <title>Paenibacillus sp. LPB0068, isolated from Crassostrea gigas.</title>
        <authorList>
            <person name="Shin S.-K."/>
            <person name="Yi H."/>
        </authorList>
    </citation>
    <scope>NUCLEOTIDE SEQUENCE [LARGE SCALE GENOMIC DNA]</scope>
    <source>
        <strain evidence="3">KCTC 23969</strain>
    </source>
</reference>
<evidence type="ECO:0000313" key="2">
    <source>
        <dbReference type="EMBL" id="OBY63879.1"/>
    </source>
</evidence>
<keyword evidence="1" id="KW-1133">Transmembrane helix</keyword>
<accession>A0A1B8TWK3</accession>
<feature type="transmembrane region" description="Helical" evidence="1">
    <location>
        <begin position="76"/>
        <end position="96"/>
    </location>
</feature>
<comment type="caution">
    <text evidence="2">The sequence shown here is derived from an EMBL/GenBank/DDBJ whole genome shotgun (WGS) entry which is preliminary data.</text>
</comment>
<organism evidence="2 3">
    <name type="scientific">Polaribacter reichenbachii</name>
    <dbReference type="NCBI Taxonomy" id="996801"/>
    <lineage>
        <taxon>Bacteria</taxon>
        <taxon>Pseudomonadati</taxon>
        <taxon>Bacteroidota</taxon>
        <taxon>Flavobacteriia</taxon>
        <taxon>Flavobacteriales</taxon>
        <taxon>Flavobacteriaceae</taxon>
    </lineage>
</organism>
<proteinExistence type="predicted"/>
<keyword evidence="3" id="KW-1185">Reference proteome</keyword>
<name>A0A1B8TWK3_9FLAO</name>